<organism evidence="9 10">
    <name type="scientific">Thalassolituus oleivorans MIL-1</name>
    <dbReference type="NCBI Taxonomy" id="1298593"/>
    <lineage>
        <taxon>Bacteria</taxon>
        <taxon>Pseudomonadati</taxon>
        <taxon>Pseudomonadota</taxon>
        <taxon>Gammaproteobacteria</taxon>
        <taxon>Oceanospirillales</taxon>
        <taxon>Oceanospirillaceae</taxon>
        <taxon>Thalassolituus</taxon>
    </lineage>
</organism>
<dbReference type="Pfam" id="PF03006">
    <property type="entry name" value="HlyIII"/>
    <property type="match status" value="1"/>
</dbReference>
<feature type="transmembrane region" description="Helical" evidence="8">
    <location>
        <begin position="193"/>
        <end position="214"/>
    </location>
</feature>
<feature type="transmembrane region" description="Helical" evidence="8">
    <location>
        <begin position="81"/>
        <end position="98"/>
    </location>
</feature>
<comment type="similarity">
    <text evidence="2">Belongs to the UPF0073 (Hly-III) family.</text>
</comment>
<evidence type="ECO:0000256" key="6">
    <source>
        <dbReference type="ARBA" id="ARBA00023136"/>
    </source>
</evidence>
<evidence type="ECO:0000256" key="4">
    <source>
        <dbReference type="ARBA" id="ARBA00022692"/>
    </source>
</evidence>
<keyword evidence="7" id="KW-0479">Metal-binding</keyword>
<evidence type="ECO:0000313" key="9">
    <source>
        <dbReference type="EMBL" id="CCU71044.1"/>
    </source>
</evidence>
<feature type="transmembrane region" description="Helical" evidence="8">
    <location>
        <begin position="159"/>
        <end position="177"/>
    </location>
</feature>
<dbReference type="PATRIC" id="fig|1298593.3.peg.579"/>
<dbReference type="Proteomes" id="UP000011866">
    <property type="component" value="Chromosome"/>
</dbReference>
<name>M5DZZ3_9GAMM</name>
<sequence>MHSVFRDPISGLTHLIGALFAIVALCILAVQAATYGGVWHMVSFSIFGATLFLMFASSALYHLLHAPDHIIVWLKRLDHMAIFLLIAGSYTPFCLIPLHGPVGWGLFSAVWALALAGVFLKLFWLSAPRWLSTVVYVSMGWLIVFAIEPAIDTIPVGALWWLLYGGLAYTVGAIVYATKKPDPWPRWFGFHEIWHLFVMAGAFCHFWAIAFYLADVKVA</sequence>
<dbReference type="EMBL" id="HF680312">
    <property type="protein sequence ID" value="CCU71044.1"/>
    <property type="molecule type" value="Genomic_DNA"/>
</dbReference>
<feature type="transmembrane region" description="Helical" evidence="8">
    <location>
        <begin position="104"/>
        <end position="123"/>
    </location>
</feature>
<dbReference type="GO" id="GO:0046872">
    <property type="term" value="F:metal ion binding"/>
    <property type="evidence" value="ECO:0007669"/>
    <property type="project" value="UniProtKB-KW"/>
</dbReference>
<keyword evidence="4 8" id="KW-0812">Transmembrane</keyword>
<evidence type="ECO:0000256" key="2">
    <source>
        <dbReference type="ARBA" id="ARBA00008488"/>
    </source>
</evidence>
<gene>
    <name evidence="9" type="ORF">TOL_0606</name>
</gene>
<feature type="binding site" evidence="7">
    <location>
        <position position="195"/>
    </location>
    <ligand>
        <name>Zn(2+)</name>
        <dbReference type="ChEBI" id="CHEBI:29105"/>
    </ligand>
</feature>
<proteinExistence type="inferred from homology"/>
<evidence type="ECO:0000256" key="7">
    <source>
        <dbReference type="PIRSR" id="PIRSR604254-1"/>
    </source>
</evidence>
<keyword evidence="10" id="KW-1185">Reference proteome</keyword>
<keyword evidence="6 8" id="KW-0472">Membrane</keyword>
<keyword evidence="7" id="KW-0862">Zinc</keyword>
<dbReference type="GO" id="GO:0140911">
    <property type="term" value="F:pore-forming activity"/>
    <property type="evidence" value="ECO:0007669"/>
    <property type="project" value="InterPro"/>
</dbReference>
<dbReference type="InterPro" id="IPR004254">
    <property type="entry name" value="AdipoR/HlyIII-related"/>
</dbReference>
<dbReference type="eggNOG" id="COG1272">
    <property type="taxonomic scope" value="Bacteria"/>
</dbReference>
<evidence type="ECO:0000256" key="1">
    <source>
        <dbReference type="ARBA" id="ARBA00004651"/>
    </source>
</evidence>
<dbReference type="InterPro" id="IPR005744">
    <property type="entry name" value="Hy-lIII"/>
</dbReference>
<dbReference type="AlphaFoldDB" id="M5DZZ3"/>
<evidence type="ECO:0000313" key="10">
    <source>
        <dbReference type="Proteomes" id="UP000011866"/>
    </source>
</evidence>
<accession>M5DZZ3</accession>
<dbReference type="KEGG" id="tol:TOL_0606"/>
<keyword evidence="5 8" id="KW-1133">Transmembrane helix</keyword>
<feature type="binding site" evidence="7">
    <location>
        <position position="191"/>
    </location>
    <ligand>
        <name>Zn(2+)</name>
        <dbReference type="ChEBI" id="CHEBI:29105"/>
    </ligand>
</feature>
<dbReference type="RefSeq" id="WP_015485781.1">
    <property type="nucleotide sequence ID" value="NC_020888.1"/>
</dbReference>
<dbReference type="PANTHER" id="PTHR20855:SF3">
    <property type="entry name" value="LD03007P"/>
    <property type="match status" value="1"/>
</dbReference>
<feature type="transmembrane region" description="Helical" evidence="8">
    <location>
        <begin position="12"/>
        <end position="32"/>
    </location>
</feature>
<protein>
    <submittedName>
        <fullName evidence="9">Channel protein (Hemolysin III family protein)</fullName>
    </submittedName>
</protein>
<keyword evidence="3" id="KW-1003">Cell membrane</keyword>
<evidence type="ECO:0000256" key="5">
    <source>
        <dbReference type="ARBA" id="ARBA00022989"/>
    </source>
</evidence>
<dbReference type="NCBIfam" id="TIGR01065">
    <property type="entry name" value="hlyIII"/>
    <property type="match status" value="1"/>
</dbReference>
<dbReference type="GeneID" id="79175581"/>
<feature type="binding site" evidence="7">
    <location>
        <position position="62"/>
    </location>
    <ligand>
        <name>Zn(2+)</name>
        <dbReference type="ChEBI" id="CHEBI:29105"/>
    </ligand>
</feature>
<reference evidence="9 10" key="1">
    <citation type="journal article" date="2013" name="Genome Announc.">
        <title>Genome Sequence of Thalassolituus oleivorans MIL-1 (DSM 14913T).</title>
        <authorList>
            <person name="Golyshin P.N."/>
            <person name="Werner J."/>
            <person name="Chernikova T.N."/>
            <person name="Tran H."/>
            <person name="Ferrer M."/>
            <person name="Yakimov M.M."/>
            <person name="Teeling H."/>
            <person name="Golyshina O.V."/>
        </authorList>
    </citation>
    <scope>NUCLEOTIDE SEQUENCE [LARGE SCALE GENOMIC DNA]</scope>
    <source>
        <strain evidence="9 10">MIL-1</strain>
    </source>
</reference>
<feature type="transmembrane region" description="Helical" evidence="8">
    <location>
        <begin position="38"/>
        <end position="61"/>
    </location>
</feature>
<comment type="subcellular location">
    <subcellularLocation>
        <location evidence="1">Cell membrane</location>
        <topology evidence="1">Multi-pass membrane protein</topology>
    </subcellularLocation>
</comment>
<evidence type="ECO:0000256" key="8">
    <source>
        <dbReference type="SAM" id="Phobius"/>
    </source>
</evidence>
<feature type="transmembrane region" description="Helical" evidence="8">
    <location>
        <begin position="130"/>
        <end position="147"/>
    </location>
</feature>
<dbReference type="STRING" id="187493.CN03_15025"/>
<evidence type="ECO:0000256" key="3">
    <source>
        <dbReference type="ARBA" id="ARBA00022475"/>
    </source>
</evidence>
<dbReference type="GO" id="GO:0005886">
    <property type="term" value="C:plasma membrane"/>
    <property type="evidence" value="ECO:0007669"/>
    <property type="project" value="UniProtKB-SubCell"/>
</dbReference>
<dbReference type="PANTHER" id="PTHR20855">
    <property type="entry name" value="ADIPOR/PROGESTIN RECEPTOR-RELATED"/>
    <property type="match status" value="1"/>
</dbReference>
<dbReference type="HOGENOM" id="CLU_051078_2_1_6"/>